<evidence type="ECO:0000256" key="1">
    <source>
        <dbReference type="SAM" id="MobiDB-lite"/>
    </source>
</evidence>
<evidence type="ECO:0000256" key="2">
    <source>
        <dbReference type="SAM" id="Phobius"/>
    </source>
</evidence>
<feature type="compositionally biased region" description="Basic and acidic residues" evidence="1">
    <location>
        <begin position="65"/>
        <end position="75"/>
    </location>
</feature>
<feature type="region of interest" description="Disordered" evidence="1">
    <location>
        <begin position="38"/>
        <end position="75"/>
    </location>
</feature>
<protein>
    <submittedName>
        <fullName evidence="3">Uncharacterized protein</fullName>
    </submittedName>
</protein>
<proteinExistence type="predicted"/>
<evidence type="ECO:0000313" key="3">
    <source>
        <dbReference type="EMBL" id="CUV03257.1"/>
    </source>
</evidence>
<name>A0A170QAT2_9ZZZZ</name>
<organism evidence="3">
    <name type="scientific">hydrothermal vent metagenome</name>
    <dbReference type="NCBI Taxonomy" id="652676"/>
    <lineage>
        <taxon>unclassified sequences</taxon>
        <taxon>metagenomes</taxon>
        <taxon>ecological metagenomes</taxon>
    </lineage>
</organism>
<feature type="transmembrane region" description="Helical" evidence="2">
    <location>
        <begin position="20"/>
        <end position="39"/>
    </location>
</feature>
<keyword evidence="2" id="KW-1133">Transmembrane helix</keyword>
<dbReference type="EMBL" id="FAXA01000385">
    <property type="protein sequence ID" value="CUV03257.1"/>
    <property type="molecule type" value="Genomic_DNA"/>
</dbReference>
<reference evidence="3" key="1">
    <citation type="submission" date="2015-10" db="EMBL/GenBank/DDBJ databases">
        <authorList>
            <person name="Gilbert D.G."/>
        </authorList>
    </citation>
    <scope>NUCLEOTIDE SEQUENCE</scope>
</reference>
<dbReference type="AlphaFoldDB" id="A0A170QAT2"/>
<sequence length="75" mass="8088">MANEMEPQQKSGETRRSFLAKMGLGAAALAIVGGPLGMLGRFRGGDEKSATDDFPNEDSIFHPASDPRRDPRRNG</sequence>
<keyword evidence="2" id="KW-0812">Transmembrane</keyword>
<keyword evidence="2" id="KW-0472">Membrane</keyword>
<gene>
    <name evidence="3" type="ORF">MGWOODY_Clf1437</name>
</gene>
<accession>A0A170QAT2</accession>